<dbReference type="Pfam" id="PF01926">
    <property type="entry name" value="MMR_HSR1"/>
    <property type="match status" value="1"/>
</dbReference>
<dbReference type="PANTHER" id="PTHR42714:SF2">
    <property type="entry name" value="TRNA MODIFICATION GTPASE GTPBP3, MITOCHONDRIAL"/>
    <property type="match status" value="1"/>
</dbReference>
<organism evidence="9 10">
    <name type="scientific">Mageeibacillus indolicus</name>
    <dbReference type="NCBI Taxonomy" id="884684"/>
    <lineage>
        <taxon>Bacteria</taxon>
        <taxon>Bacillati</taxon>
        <taxon>Bacillota</taxon>
        <taxon>Clostridia</taxon>
        <taxon>Eubacteriales</taxon>
        <taxon>Oscillospiraceae</taxon>
        <taxon>Mageeibacillus</taxon>
    </lineage>
</organism>
<dbReference type="Proteomes" id="UP000236394">
    <property type="component" value="Unassembled WGS sequence"/>
</dbReference>
<dbReference type="Gene3D" id="1.20.120.430">
    <property type="entry name" value="tRNA modification GTPase MnmE domain 2"/>
    <property type="match status" value="1"/>
</dbReference>
<dbReference type="HAMAP" id="MF_00379">
    <property type="entry name" value="GTPase_MnmE"/>
    <property type="match status" value="1"/>
</dbReference>
<feature type="binding site" evidence="6">
    <location>
        <position position="265"/>
    </location>
    <ligand>
        <name>K(+)</name>
        <dbReference type="ChEBI" id="CHEBI:29103"/>
    </ligand>
</feature>
<evidence type="ECO:0000259" key="8">
    <source>
        <dbReference type="PROSITE" id="PS51709"/>
    </source>
</evidence>
<feature type="binding site" evidence="6">
    <location>
        <position position="484"/>
    </location>
    <ligand>
        <name>(6S)-5-formyl-5,6,7,8-tetrahydrofolate</name>
        <dbReference type="ChEBI" id="CHEBI:57457"/>
    </ligand>
</feature>
<evidence type="ECO:0000256" key="3">
    <source>
        <dbReference type="ARBA" id="ARBA00022741"/>
    </source>
</evidence>
<dbReference type="InterPro" id="IPR027417">
    <property type="entry name" value="P-loop_NTPase"/>
</dbReference>
<comment type="subcellular location">
    <subcellularLocation>
        <location evidence="6">Cytoplasm</location>
    </subcellularLocation>
</comment>
<feature type="binding site" evidence="6">
    <location>
        <position position="244"/>
    </location>
    <ligand>
        <name>K(+)</name>
        <dbReference type="ChEBI" id="CHEBI:29103"/>
    </ligand>
</feature>
<dbReference type="PANTHER" id="PTHR42714">
    <property type="entry name" value="TRNA MODIFICATION GTPASE GTPBP3"/>
    <property type="match status" value="1"/>
</dbReference>
<dbReference type="GO" id="GO:0046872">
    <property type="term" value="F:metal ion binding"/>
    <property type="evidence" value="ECO:0007669"/>
    <property type="project" value="UniProtKB-KW"/>
</dbReference>
<feature type="binding site" evidence="6">
    <location>
        <position position="99"/>
    </location>
    <ligand>
        <name>(6S)-5-formyl-5,6,7,8-tetrahydrofolate</name>
        <dbReference type="ChEBI" id="CHEBI:57457"/>
    </ligand>
</feature>
<gene>
    <name evidence="6" type="primary">mnmE</name>
    <name evidence="6" type="synonym">trmE</name>
    <name evidence="9" type="ORF">B7R76_07345</name>
</gene>
<evidence type="ECO:0000313" key="10">
    <source>
        <dbReference type="Proteomes" id="UP000236394"/>
    </source>
</evidence>
<evidence type="ECO:0000256" key="6">
    <source>
        <dbReference type="HAMAP-Rule" id="MF_00379"/>
    </source>
</evidence>
<dbReference type="InterPro" id="IPR027266">
    <property type="entry name" value="TrmE/GcvT-like"/>
</dbReference>
<comment type="caution">
    <text evidence="6">Lacks conserved residue(s) required for the propagation of feature annotation.</text>
</comment>
<keyword evidence="6" id="KW-0963">Cytoplasm</keyword>
<dbReference type="InterPro" id="IPR005225">
    <property type="entry name" value="Small_GTP-bd"/>
</dbReference>
<evidence type="ECO:0000256" key="2">
    <source>
        <dbReference type="ARBA" id="ARBA00022694"/>
    </source>
</evidence>
<proteinExistence type="inferred from homology"/>
<comment type="subunit">
    <text evidence="6">Homodimer. Heterotetramer of two MnmE and two MnmG subunits.</text>
</comment>
<dbReference type="Pfam" id="PF10396">
    <property type="entry name" value="TrmE_N"/>
    <property type="match status" value="1"/>
</dbReference>
<reference evidence="10" key="1">
    <citation type="submission" date="2017-04" db="EMBL/GenBank/DDBJ databases">
        <authorList>
            <person name="Bumgarner R.E."/>
            <person name="Fredricks D.N."/>
            <person name="Srinivasan S."/>
        </authorList>
    </citation>
    <scope>NUCLEOTIDE SEQUENCE [LARGE SCALE GENOMIC DNA]</scope>
    <source>
        <strain evidence="10">KA00405</strain>
    </source>
</reference>
<dbReference type="GO" id="GO:0002098">
    <property type="term" value="P:tRNA wobble uridine modification"/>
    <property type="evidence" value="ECO:0007669"/>
    <property type="project" value="TreeGrafter"/>
</dbReference>
<evidence type="ECO:0000256" key="5">
    <source>
        <dbReference type="ARBA" id="ARBA00023134"/>
    </source>
</evidence>
<keyword evidence="3 6" id="KW-0547">Nucleotide-binding</keyword>
<dbReference type="Gene3D" id="3.30.1360.120">
    <property type="entry name" value="Probable tRNA modification gtpase trme, domain 1"/>
    <property type="match status" value="1"/>
</dbReference>
<feature type="domain" description="TrmE-type G" evidence="8">
    <location>
        <begin position="234"/>
        <end position="405"/>
    </location>
</feature>
<comment type="similarity">
    <text evidence="1 6 7">Belongs to the TRAFAC class TrmE-Era-EngA-EngB-Septin-like GTPase superfamily. TrmE GTPase family.</text>
</comment>
<comment type="cofactor">
    <cofactor evidence="6">
        <name>K(+)</name>
        <dbReference type="ChEBI" id="CHEBI:29103"/>
    </cofactor>
    <text evidence="6">Binds 1 potassium ion per subunit.</text>
</comment>
<feature type="binding site" evidence="6">
    <location>
        <position position="263"/>
    </location>
    <ligand>
        <name>K(+)</name>
        <dbReference type="ChEBI" id="CHEBI:29103"/>
    </ligand>
</feature>
<keyword evidence="2 6" id="KW-0819">tRNA processing</keyword>
<dbReference type="InterPro" id="IPR006073">
    <property type="entry name" value="GTP-bd"/>
</dbReference>
<dbReference type="EC" id="3.6.-.-" evidence="6"/>
<comment type="caution">
    <text evidence="9">The sequence shown here is derived from an EMBL/GenBank/DDBJ whole genome shotgun (WGS) entry which is preliminary data.</text>
</comment>
<feature type="binding site" evidence="6">
    <location>
        <position position="269"/>
    </location>
    <ligand>
        <name>Mg(2+)</name>
        <dbReference type="ChEBI" id="CHEBI:18420"/>
    </ligand>
</feature>
<feature type="binding site" evidence="6">
    <location>
        <begin position="288"/>
        <end position="291"/>
    </location>
    <ligand>
        <name>GTP</name>
        <dbReference type="ChEBI" id="CHEBI:37565"/>
    </ligand>
</feature>
<dbReference type="InterPro" id="IPR031168">
    <property type="entry name" value="G_TrmE"/>
</dbReference>
<dbReference type="GO" id="GO:0003924">
    <property type="term" value="F:GTPase activity"/>
    <property type="evidence" value="ECO:0007669"/>
    <property type="project" value="UniProtKB-UniRule"/>
</dbReference>
<feature type="binding site" evidence="6">
    <location>
        <position position="268"/>
    </location>
    <ligand>
        <name>K(+)</name>
        <dbReference type="ChEBI" id="CHEBI:29103"/>
    </ligand>
</feature>
<keyword evidence="4 6" id="KW-0630">Potassium</keyword>
<protein>
    <recommendedName>
        <fullName evidence="6">tRNA modification GTPase MnmE</fullName>
        <ecNumber evidence="6">3.6.-.-</ecNumber>
    </recommendedName>
</protein>
<dbReference type="GO" id="GO:0005525">
    <property type="term" value="F:GTP binding"/>
    <property type="evidence" value="ECO:0007669"/>
    <property type="project" value="UniProtKB-UniRule"/>
</dbReference>
<evidence type="ECO:0000256" key="4">
    <source>
        <dbReference type="ARBA" id="ARBA00022958"/>
    </source>
</evidence>
<keyword evidence="6" id="KW-0378">Hydrolase</keyword>
<sequence length="484" mass="52871">MINDTCVAYATPAGQAGLAVLRLSGGTAAQIADRVFYPGSWPAKNYRSAFSSLTTVRRMRGYTCRFGHVFDPEDLKPIDEAVLTRFVAPRSYTGEDVVEISIHGGQAVRNALLQVVVKAGARLAEPGEFTRRAFLNGKLDLAQAEAVMDLINAEADSRAEAALGQLQGKLSSYIHEIREPLLSTMAKLELAIQYPEHEESVISPESLRKDIETATEKLTALVATYHDGRVIRDGLCVLLAGRPNSGKSTLLNTLSGYDRAIVTDIPGTTRDTIEERINLSGHAITVIDTAGLRATTDTVERLGVDRSLKAMQKADLILWLFPSDSKSLSEDLAELKNFSGNAPILPLISKADLLNPSDLPSYLENLRIEATHVAIGLEFLPPIAVSGLDKSGIEQLIKQIIKLFSNGERILHSDGVLLTAERHFLIVKKAAELMCDLKRDLTELPLDIISLMLQNIAETLAEITGENVTDEVWREIFANFCVGK</sequence>
<evidence type="ECO:0000256" key="1">
    <source>
        <dbReference type="ARBA" id="ARBA00011043"/>
    </source>
</evidence>
<feature type="binding site" evidence="6">
    <location>
        <position position="248"/>
    </location>
    <ligand>
        <name>Mg(2+)</name>
        <dbReference type="ChEBI" id="CHEBI:18420"/>
    </ligand>
</feature>
<keyword evidence="5 6" id="KW-0342">GTP-binding</keyword>
<feature type="binding site" evidence="6">
    <location>
        <begin position="263"/>
        <end position="269"/>
    </location>
    <ligand>
        <name>GTP</name>
        <dbReference type="ChEBI" id="CHEBI:37565"/>
    </ligand>
</feature>
<dbReference type="GO" id="GO:0005829">
    <property type="term" value="C:cytosol"/>
    <property type="evidence" value="ECO:0007669"/>
    <property type="project" value="TreeGrafter"/>
</dbReference>
<dbReference type="InterPro" id="IPR025867">
    <property type="entry name" value="MnmE_helical"/>
</dbReference>
<accession>A0A2J8B032</accession>
<keyword evidence="6" id="KW-0479">Metal-binding</keyword>
<dbReference type="InterPro" id="IPR018948">
    <property type="entry name" value="GTP-bd_TrmE_N"/>
</dbReference>
<dbReference type="InterPro" id="IPR004520">
    <property type="entry name" value="GTPase_MnmE"/>
</dbReference>
<dbReference type="NCBIfam" id="TIGR00231">
    <property type="entry name" value="small_GTP"/>
    <property type="match status" value="1"/>
</dbReference>
<feature type="binding site" evidence="6">
    <location>
        <begin position="244"/>
        <end position="249"/>
    </location>
    <ligand>
        <name>GTP</name>
        <dbReference type="ChEBI" id="CHEBI:37565"/>
    </ligand>
</feature>
<evidence type="ECO:0000256" key="7">
    <source>
        <dbReference type="RuleBase" id="RU003313"/>
    </source>
</evidence>
<feature type="binding site" evidence="6">
    <location>
        <position position="138"/>
    </location>
    <ligand>
        <name>(6S)-5-formyl-5,6,7,8-tetrahydrofolate</name>
        <dbReference type="ChEBI" id="CHEBI:57457"/>
    </ligand>
</feature>
<dbReference type="PROSITE" id="PS51709">
    <property type="entry name" value="G_TRME"/>
    <property type="match status" value="1"/>
</dbReference>
<dbReference type="Pfam" id="PF12631">
    <property type="entry name" value="MnmE_helical"/>
    <property type="match status" value="1"/>
</dbReference>
<dbReference type="InterPro" id="IPR027368">
    <property type="entry name" value="MnmE_dom2"/>
</dbReference>
<comment type="function">
    <text evidence="6">Exhibits a very high intrinsic GTPase hydrolysis rate. Involved in the addition of a carboxymethylaminomethyl (cmnm) group at the wobble position (U34) of certain tRNAs, forming tRNA-cmnm(5)s(2)U34.</text>
</comment>
<dbReference type="Gene3D" id="3.40.50.300">
    <property type="entry name" value="P-loop containing nucleotide triphosphate hydrolases"/>
    <property type="match status" value="1"/>
</dbReference>
<keyword evidence="6" id="KW-0460">Magnesium</keyword>
<dbReference type="CDD" id="cd04164">
    <property type="entry name" value="trmE"/>
    <property type="match status" value="1"/>
</dbReference>
<name>A0A2J8B032_9FIRM</name>
<evidence type="ECO:0000313" key="9">
    <source>
        <dbReference type="EMBL" id="PNH18133.1"/>
    </source>
</evidence>
<feature type="binding site" evidence="6">
    <location>
        <position position="22"/>
    </location>
    <ligand>
        <name>(6S)-5-formyl-5,6,7,8-tetrahydrofolate</name>
        <dbReference type="ChEBI" id="CHEBI:57457"/>
    </ligand>
</feature>
<dbReference type="CDD" id="cd14858">
    <property type="entry name" value="TrmE_N"/>
    <property type="match status" value="1"/>
</dbReference>
<dbReference type="NCBIfam" id="TIGR00450">
    <property type="entry name" value="mnmE_trmE_thdF"/>
    <property type="match status" value="1"/>
</dbReference>
<dbReference type="EMBL" id="NBZD01000004">
    <property type="protein sequence ID" value="PNH18133.1"/>
    <property type="molecule type" value="Genomic_DNA"/>
</dbReference>
<dbReference type="SUPFAM" id="SSF52540">
    <property type="entry name" value="P-loop containing nucleoside triphosphate hydrolases"/>
    <property type="match status" value="1"/>
</dbReference>
<dbReference type="AlphaFoldDB" id="A0A2J8B032"/>
<dbReference type="GO" id="GO:0030488">
    <property type="term" value="P:tRNA methylation"/>
    <property type="evidence" value="ECO:0007669"/>
    <property type="project" value="TreeGrafter"/>
</dbReference>
<dbReference type="RefSeq" id="WP_102892739.1">
    <property type="nucleotide sequence ID" value="NZ_NBZD01000004.1"/>
</dbReference>